<protein>
    <submittedName>
        <fullName evidence="6">Mycofactocin system GMC family oxidoreductase MftG</fullName>
        <ecNumber evidence="6">1.-.-.-</ecNumber>
    </submittedName>
</protein>
<dbReference type="RefSeq" id="WP_337714298.1">
    <property type="nucleotide sequence ID" value="NZ_JBBEGL010000004.1"/>
</dbReference>
<dbReference type="PANTHER" id="PTHR11552">
    <property type="entry name" value="GLUCOSE-METHANOL-CHOLINE GMC OXIDOREDUCTASE"/>
    <property type="match status" value="1"/>
</dbReference>
<dbReference type="SUPFAM" id="SSF54373">
    <property type="entry name" value="FAD-linked reductases, C-terminal domain"/>
    <property type="match status" value="1"/>
</dbReference>
<keyword evidence="7" id="KW-1185">Reference proteome</keyword>
<comment type="similarity">
    <text evidence="2">Belongs to the GMC oxidoreductase family.</text>
</comment>
<evidence type="ECO:0000313" key="6">
    <source>
        <dbReference type="EMBL" id="MEJ2887807.1"/>
    </source>
</evidence>
<comment type="cofactor">
    <cofactor evidence="1">
        <name>FAD</name>
        <dbReference type="ChEBI" id="CHEBI:57692"/>
    </cofactor>
</comment>
<dbReference type="PROSITE" id="PS00624">
    <property type="entry name" value="GMC_OXRED_2"/>
    <property type="match status" value="1"/>
</dbReference>
<evidence type="ECO:0000313" key="7">
    <source>
        <dbReference type="Proteomes" id="UP001370100"/>
    </source>
</evidence>
<dbReference type="EMBL" id="JBBEGL010000004">
    <property type="protein sequence ID" value="MEJ2887807.1"/>
    <property type="molecule type" value="Genomic_DNA"/>
</dbReference>
<proteinExistence type="inferred from homology"/>
<organism evidence="6 7">
    <name type="scientific">Actinomycetospora aeridis</name>
    <dbReference type="NCBI Taxonomy" id="3129231"/>
    <lineage>
        <taxon>Bacteria</taxon>
        <taxon>Bacillati</taxon>
        <taxon>Actinomycetota</taxon>
        <taxon>Actinomycetes</taxon>
        <taxon>Pseudonocardiales</taxon>
        <taxon>Pseudonocardiaceae</taxon>
        <taxon>Actinomycetospora</taxon>
    </lineage>
</organism>
<gene>
    <name evidence="6" type="primary">mftG</name>
    <name evidence="6" type="ORF">WCD41_15215</name>
</gene>
<dbReference type="Pfam" id="PF05199">
    <property type="entry name" value="GMC_oxred_C"/>
    <property type="match status" value="1"/>
</dbReference>
<dbReference type="NCBIfam" id="TIGR03970">
    <property type="entry name" value="Rv0697"/>
    <property type="match status" value="1"/>
</dbReference>
<accession>A0ABU8N5Y6</accession>
<dbReference type="InterPro" id="IPR000172">
    <property type="entry name" value="GMC_OxRdtase_N"/>
</dbReference>
<dbReference type="GO" id="GO:0016491">
    <property type="term" value="F:oxidoreductase activity"/>
    <property type="evidence" value="ECO:0007669"/>
    <property type="project" value="UniProtKB-KW"/>
</dbReference>
<feature type="domain" description="Glucose-methanol-choline oxidoreductase N-terminal" evidence="5">
    <location>
        <begin position="251"/>
        <end position="265"/>
    </location>
</feature>
<keyword evidence="4" id="KW-0274">FAD</keyword>
<evidence type="ECO:0000256" key="3">
    <source>
        <dbReference type="ARBA" id="ARBA00022630"/>
    </source>
</evidence>
<dbReference type="EC" id="1.-.-.-" evidence="6"/>
<comment type="caution">
    <text evidence="6">The sequence shown here is derived from an EMBL/GenBank/DDBJ whole genome shotgun (WGS) entry which is preliminary data.</text>
</comment>
<evidence type="ECO:0000259" key="5">
    <source>
        <dbReference type="PROSITE" id="PS00624"/>
    </source>
</evidence>
<dbReference type="Pfam" id="PF00732">
    <property type="entry name" value="GMC_oxred_N"/>
    <property type="match status" value="1"/>
</dbReference>
<dbReference type="InterPro" id="IPR012132">
    <property type="entry name" value="GMC_OxRdtase"/>
</dbReference>
<dbReference type="Gene3D" id="3.30.410.40">
    <property type="match status" value="1"/>
</dbReference>
<evidence type="ECO:0000256" key="1">
    <source>
        <dbReference type="ARBA" id="ARBA00001974"/>
    </source>
</evidence>
<keyword evidence="6" id="KW-0560">Oxidoreductase</keyword>
<name>A0ABU8N5Y6_9PSEU</name>
<evidence type="ECO:0000256" key="2">
    <source>
        <dbReference type="ARBA" id="ARBA00010790"/>
    </source>
</evidence>
<dbReference type="Proteomes" id="UP001370100">
    <property type="component" value="Unassembled WGS sequence"/>
</dbReference>
<reference evidence="6 7" key="1">
    <citation type="submission" date="2024-03" db="EMBL/GenBank/DDBJ databases">
        <title>Actinomycetospora sp. OC33-EN06, a novel actinomycete isolated from wild orchid (Aerides multiflora).</title>
        <authorList>
            <person name="Suriyachadkun C."/>
        </authorList>
    </citation>
    <scope>NUCLEOTIDE SEQUENCE [LARGE SCALE GENOMIC DNA]</scope>
    <source>
        <strain evidence="6 7">OC33-EN06</strain>
    </source>
</reference>
<dbReference type="InterPro" id="IPR023978">
    <property type="entry name" value="GMC_oxidoreductase_bact"/>
</dbReference>
<dbReference type="InterPro" id="IPR036188">
    <property type="entry name" value="FAD/NAD-bd_sf"/>
</dbReference>
<keyword evidence="3" id="KW-0285">Flavoprotein</keyword>
<dbReference type="SUPFAM" id="SSF51905">
    <property type="entry name" value="FAD/NAD(P)-binding domain"/>
    <property type="match status" value="1"/>
</dbReference>
<dbReference type="InterPro" id="IPR007867">
    <property type="entry name" value="GMC_OxRtase_C"/>
</dbReference>
<dbReference type="PIRSF" id="PIRSF000137">
    <property type="entry name" value="Alcohol_oxidase"/>
    <property type="match status" value="1"/>
</dbReference>
<sequence>MSWDVVIVGGGSAGCALAGRLSEDPGRRVLLLESGTAVTDAARFPAEVRDVASLAASDPDGPHTWDVGVDLTGARTTRVGRGRLLGGSSAVNGANHVRATRADLDSWPGWSFDETLPYYVRGERDLDMGGPLHGDAGPVPVVRPAGELRAAVTERFLAAAATVGVPTELDKNGDQPPGAGLVPANVRRGVRVNAAMAYVLPHLDRGNLTVRGDVTVARVLLDGDRAVGVEGVGADGVGERIEGGEIVLSAGSVCTPALLARSGIGPPDALRAAGLPVLHERPGVGHGYSDHPAVFLAFPDTSGDGGPHPDAPSAQAAVHLDAGDDPAGDLEILLFARPFAPGGAIHLMCALQAPESRGVMTFEADPHRPPRLEHRYLASGHDRARMRQVVRRAGELLGAGGLALGPERTLDDGSLDAWIAAHLTTSAHLCGSARLGTADDPGAVVDPELRVHGLHGLRVVDTSVLPTVPRRGPAATALMLGERAADLVAGRPLAASGRRN</sequence>
<dbReference type="Gene3D" id="3.50.50.60">
    <property type="entry name" value="FAD/NAD(P)-binding domain"/>
    <property type="match status" value="1"/>
</dbReference>
<dbReference type="PANTHER" id="PTHR11552:SF147">
    <property type="entry name" value="CHOLINE DEHYDROGENASE, MITOCHONDRIAL"/>
    <property type="match status" value="1"/>
</dbReference>
<evidence type="ECO:0000256" key="4">
    <source>
        <dbReference type="ARBA" id="ARBA00022827"/>
    </source>
</evidence>